<protein>
    <recommendedName>
        <fullName evidence="4">CULT domain-containing protein</fullName>
    </recommendedName>
</protein>
<dbReference type="Pfam" id="PF03226">
    <property type="entry name" value="Yippee-Mis18"/>
    <property type="match status" value="1"/>
</dbReference>
<evidence type="ECO:0000256" key="3">
    <source>
        <dbReference type="SAM" id="MobiDB-lite"/>
    </source>
</evidence>
<accession>A0A3B1B939</accession>
<feature type="region of interest" description="Disordered" evidence="3">
    <location>
        <begin position="61"/>
        <end position="81"/>
    </location>
</feature>
<sequence>MRAAFLDWDSLNGHELDNRRLNALPVKRPSFANFKLHISTFLLSINGYIRFFDRGKPEPGLDTFDTSSKNNPDANTQLKDEEQQAGEAGGIFCANCHTLLTHAKYAIAVAGQYQHVFTNPNSISFKIRTYQQVECNAETTAVDEFSWFSGYAWRIISCPQCSQHIGWSYHKQHSPDFYGLIADKLIDLHK</sequence>
<evidence type="ECO:0000313" key="5">
    <source>
        <dbReference type="EMBL" id="VAX01557.1"/>
    </source>
</evidence>
<dbReference type="CDD" id="cd15777">
    <property type="entry name" value="CRBN_C_like"/>
    <property type="match status" value="1"/>
</dbReference>
<name>A0A3B1B939_9ZZZZ</name>
<dbReference type="AlphaFoldDB" id="A0A3B1B939"/>
<dbReference type="EMBL" id="UOFR01000084">
    <property type="protein sequence ID" value="VAX01557.1"/>
    <property type="molecule type" value="Genomic_DNA"/>
</dbReference>
<dbReference type="Gene3D" id="2.170.150.20">
    <property type="entry name" value="Peptide methionine sulfoxide reductase"/>
    <property type="match status" value="1"/>
</dbReference>
<dbReference type="InterPro" id="IPR034750">
    <property type="entry name" value="CULT"/>
</dbReference>
<dbReference type="InterPro" id="IPR004910">
    <property type="entry name" value="Yippee/Mis18/Cereblon"/>
</dbReference>
<organism evidence="5">
    <name type="scientific">hydrothermal vent metagenome</name>
    <dbReference type="NCBI Taxonomy" id="652676"/>
    <lineage>
        <taxon>unclassified sequences</taxon>
        <taxon>metagenomes</taxon>
        <taxon>ecological metagenomes</taxon>
    </lineage>
</organism>
<feature type="domain" description="CULT" evidence="4">
    <location>
        <begin position="88"/>
        <end position="189"/>
    </location>
</feature>
<keyword evidence="1" id="KW-0479">Metal-binding</keyword>
<proteinExistence type="predicted"/>
<reference evidence="5" key="1">
    <citation type="submission" date="2018-06" db="EMBL/GenBank/DDBJ databases">
        <authorList>
            <person name="Zhirakovskaya E."/>
        </authorList>
    </citation>
    <scope>NUCLEOTIDE SEQUENCE</scope>
</reference>
<gene>
    <name evidence="5" type="ORF">MNBD_GAMMA21-2692</name>
</gene>
<evidence type="ECO:0000259" key="4">
    <source>
        <dbReference type="PROSITE" id="PS51788"/>
    </source>
</evidence>
<feature type="compositionally biased region" description="Polar residues" evidence="3">
    <location>
        <begin position="64"/>
        <end position="77"/>
    </location>
</feature>
<keyword evidence="2" id="KW-0862">Zinc</keyword>
<evidence type="ECO:0000256" key="1">
    <source>
        <dbReference type="ARBA" id="ARBA00022723"/>
    </source>
</evidence>
<dbReference type="GO" id="GO:0046872">
    <property type="term" value="F:metal ion binding"/>
    <property type="evidence" value="ECO:0007669"/>
    <property type="project" value="UniProtKB-KW"/>
</dbReference>
<evidence type="ECO:0000256" key="2">
    <source>
        <dbReference type="ARBA" id="ARBA00022833"/>
    </source>
</evidence>
<dbReference type="FunFam" id="2.170.150.20:FF:000007">
    <property type="entry name" value="Protein cereblon"/>
    <property type="match status" value="1"/>
</dbReference>
<dbReference type="PROSITE" id="PS51788">
    <property type="entry name" value="CULT"/>
    <property type="match status" value="1"/>
</dbReference>